<dbReference type="OrthoDB" id="3253976at2759"/>
<dbReference type="RefSeq" id="XP_040762484.1">
    <property type="nucleotide sequence ID" value="XM_040904678.1"/>
</dbReference>
<dbReference type="AlphaFoldDB" id="A0A165DF01"/>
<dbReference type="InParanoid" id="A0A165DF01"/>
<evidence type="ECO:0000313" key="1">
    <source>
        <dbReference type="EMBL" id="KZT04744.1"/>
    </source>
</evidence>
<name>A0A165DF01_9APHY</name>
<reference evidence="1 2" key="1">
    <citation type="journal article" date="2016" name="Mol. Biol. Evol.">
        <title>Comparative Genomics of Early-Diverging Mushroom-Forming Fungi Provides Insights into the Origins of Lignocellulose Decay Capabilities.</title>
        <authorList>
            <person name="Nagy L.G."/>
            <person name="Riley R."/>
            <person name="Tritt A."/>
            <person name="Adam C."/>
            <person name="Daum C."/>
            <person name="Floudas D."/>
            <person name="Sun H."/>
            <person name="Yadav J.S."/>
            <person name="Pangilinan J."/>
            <person name="Larsson K.H."/>
            <person name="Matsuura K."/>
            <person name="Barry K."/>
            <person name="Labutti K."/>
            <person name="Kuo R."/>
            <person name="Ohm R.A."/>
            <person name="Bhattacharya S.S."/>
            <person name="Shirouzu T."/>
            <person name="Yoshinaga Y."/>
            <person name="Martin F.M."/>
            <person name="Grigoriev I.V."/>
            <person name="Hibbett D.S."/>
        </authorList>
    </citation>
    <scope>NUCLEOTIDE SEQUENCE [LARGE SCALE GENOMIC DNA]</scope>
    <source>
        <strain evidence="1 2">93-53</strain>
    </source>
</reference>
<organism evidence="1 2">
    <name type="scientific">Laetiporus sulphureus 93-53</name>
    <dbReference type="NCBI Taxonomy" id="1314785"/>
    <lineage>
        <taxon>Eukaryota</taxon>
        <taxon>Fungi</taxon>
        <taxon>Dikarya</taxon>
        <taxon>Basidiomycota</taxon>
        <taxon>Agaricomycotina</taxon>
        <taxon>Agaricomycetes</taxon>
        <taxon>Polyporales</taxon>
        <taxon>Laetiporus</taxon>
    </lineage>
</organism>
<dbReference type="Proteomes" id="UP000076871">
    <property type="component" value="Unassembled WGS sequence"/>
</dbReference>
<proteinExistence type="predicted"/>
<evidence type="ECO:0000313" key="2">
    <source>
        <dbReference type="Proteomes" id="UP000076871"/>
    </source>
</evidence>
<dbReference type="GeneID" id="63821708"/>
<protein>
    <submittedName>
        <fullName evidence="1">Uncharacterized protein</fullName>
    </submittedName>
</protein>
<keyword evidence="2" id="KW-1185">Reference proteome</keyword>
<gene>
    <name evidence="1" type="ORF">LAESUDRAFT_657346</name>
</gene>
<sequence length="261" mass="29055">MANLIRYAKSGSDWTQNDLDAYNINVRLENATAFFGVEDLPPPSIDQEVLTTLDAANMASVPNAVLINLLDLAMAPEPNGESAVDDFAVALFTNLGYVNQHRVARTRKNIPFLICGERRYAKADVCLIDRRENDILLVVQEDKRFREDPLAVRCQLIAEAIAAFSYSNGLRESAGLEPLESKIMPGIVLVGTTPTFYKIPVTAELARHIAHGTYPVERTVVSSHVPDLPRPTRRYSEGMKPLDNRQAILRCYEAFKRVVGI</sequence>
<accession>A0A165DF01</accession>
<dbReference type="EMBL" id="KV427634">
    <property type="protein sequence ID" value="KZT04744.1"/>
    <property type="molecule type" value="Genomic_DNA"/>
</dbReference>